<feature type="region of interest" description="Disordered" evidence="1">
    <location>
        <begin position="416"/>
        <end position="439"/>
    </location>
</feature>
<evidence type="ECO:0000313" key="2">
    <source>
        <dbReference type="EMBL" id="KAF9735243.1"/>
    </source>
</evidence>
<accession>A0A9P6GH24</accession>
<proteinExistence type="predicted"/>
<organism evidence="2 3">
    <name type="scientific">Paraphaeosphaeria minitans</name>
    <dbReference type="NCBI Taxonomy" id="565426"/>
    <lineage>
        <taxon>Eukaryota</taxon>
        <taxon>Fungi</taxon>
        <taxon>Dikarya</taxon>
        <taxon>Ascomycota</taxon>
        <taxon>Pezizomycotina</taxon>
        <taxon>Dothideomycetes</taxon>
        <taxon>Pleosporomycetidae</taxon>
        <taxon>Pleosporales</taxon>
        <taxon>Massarineae</taxon>
        <taxon>Didymosphaeriaceae</taxon>
        <taxon>Paraphaeosphaeria</taxon>
    </lineage>
</organism>
<keyword evidence="3" id="KW-1185">Reference proteome</keyword>
<dbReference type="OrthoDB" id="3800277at2759"/>
<comment type="caution">
    <text evidence="2">The sequence shown here is derived from an EMBL/GenBank/DDBJ whole genome shotgun (WGS) entry which is preliminary data.</text>
</comment>
<protein>
    <submittedName>
        <fullName evidence="2">Uncharacterized protein</fullName>
    </submittedName>
</protein>
<name>A0A9P6GH24_9PLEO</name>
<evidence type="ECO:0000256" key="1">
    <source>
        <dbReference type="SAM" id="MobiDB-lite"/>
    </source>
</evidence>
<evidence type="ECO:0000313" key="3">
    <source>
        <dbReference type="Proteomes" id="UP000756921"/>
    </source>
</evidence>
<feature type="compositionally biased region" description="Basic and acidic residues" evidence="1">
    <location>
        <begin position="297"/>
        <end position="315"/>
    </location>
</feature>
<feature type="region of interest" description="Disordered" evidence="1">
    <location>
        <begin position="253"/>
        <end position="315"/>
    </location>
</feature>
<sequence length="439" mass="49681">MASFGRMSRNHVSLRSLYGFPTRCFGFRFLDCRRSASTLREGTTDRTIPSAVEPPGHGVNLGSLYKSYEPVAGWGCFEDGSIYVNVKPWGSDMHHASFEAKMRLLEPLVRKPPPRIYKIRSEQPNLSRLIVVDCQPSIKLSETKESCTIFVRNAQDGEKLSEERHPFRRCHLTYDLLNLAQSSYKIHRPPMVLPRPVRMSMNKARENFRGTLVGGLLQPSVRLDNSLTLRKNHSLDKQRVLRGIQDFHDMEDASEAQTKTHIPSSNTRPSVGFNASANTVQGSLGSSSPEKAQSRSRVNEKHIERESQSLTKREATVSKRETAVNTREAAVSKREAAVNRREAMLNKREASVYSTEASLNKWEASLLQKAAALNQKEVGLNERGKTLDKRTVNFGIERRRRLAEIQKLELDYDDVFPELADSDPPERRTRITLPQGPAQ</sequence>
<dbReference type="AlphaFoldDB" id="A0A9P6GH24"/>
<reference evidence="2" key="1">
    <citation type="journal article" date="2020" name="Mol. Plant Microbe Interact.">
        <title>Genome Sequence of the Biocontrol Agent Coniothyrium minitans strain Conio (IMI 134523).</title>
        <authorList>
            <person name="Patel D."/>
            <person name="Shittu T.A."/>
            <person name="Baroncelli R."/>
            <person name="Muthumeenakshi S."/>
            <person name="Osborne T.H."/>
            <person name="Janganan T.K."/>
            <person name="Sreenivasaprasad S."/>
        </authorList>
    </citation>
    <scope>NUCLEOTIDE SEQUENCE</scope>
    <source>
        <strain evidence="2">Conio</strain>
    </source>
</reference>
<feature type="compositionally biased region" description="Polar residues" evidence="1">
    <location>
        <begin position="255"/>
        <end position="291"/>
    </location>
</feature>
<dbReference type="Proteomes" id="UP000756921">
    <property type="component" value="Unassembled WGS sequence"/>
</dbReference>
<dbReference type="EMBL" id="WJXW01000006">
    <property type="protein sequence ID" value="KAF9735243.1"/>
    <property type="molecule type" value="Genomic_DNA"/>
</dbReference>
<gene>
    <name evidence="2" type="ORF">PMIN01_06648</name>
</gene>